<comment type="caution">
    <text evidence="1">The sequence shown here is derived from an EMBL/GenBank/DDBJ whole genome shotgun (WGS) entry which is preliminary data.</text>
</comment>
<sequence>MIPTAYRRKTCPRHILIDFLKYRGKHTEYTRNEAEATYASLCKKKEENNVNGPTETMQNVPPHIPQLPLIFSVHIRTAGPESLLASRAYRRNIPLLPLPPFLLLDPRLLPPLKQVPLADPTQLTASKSPANTTRRCSAIREYGSIIPPPRLLPTFNAAAKDPDGFHTSLAAAQECGDARAGLVPAESVCVEDVRASGITHLFIPGPRHPALPPARTLPWAERRCQRIVRRTMISGLHVSRLWRHLQVRWMLSTQGTNRPRHTAL</sequence>
<dbReference type="EMBL" id="JACGCI010000024">
    <property type="protein sequence ID" value="KAF6757000.1"/>
    <property type="molecule type" value="Genomic_DNA"/>
</dbReference>
<name>A0A8H6I1F3_9AGAR</name>
<proteinExistence type="predicted"/>
<evidence type="ECO:0000313" key="1">
    <source>
        <dbReference type="EMBL" id="KAF6757000.1"/>
    </source>
</evidence>
<protein>
    <submittedName>
        <fullName evidence="1">Uncharacterized protein</fullName>
    </submittedName>
</protein>
<accession>A0A8H6I1F3</accession>
<reference evidence="1 2" key="1">
    <citation type="submission" date="2020-07" db="EMBL/GenBank/DDBJ databases">
        <title>Comparative genomics of pyrophilous fungi reveals a link between fire events and developmental genes.</title>
        <authorList>
            <consortium name="DOE Joint Genome Institute"/>
            <person name="Steindorff A.S."/>
            <person name="Carver A."/>
            <person name="Calhoun S."/>
            <person name="Stillman K."/>
            <person name="Liu H."/>
            <person name="Lipzen A."/>
            <person name="Pangilinan J."/>
            <person name="Labutti K."/>
            <person name="Bruns T.D."/>
            <person name="Grigoriev I.V."/>
        </authorList>
    </citation>
    <scope>NUCLEOTIDE SEQUENCE [LARGE SCALE GENOMIC DNA]</scope>
    <source>
        <strain evidence="1 2">CBS 144469</strain>
    </source>
</reference>
<gene>
    <name evidence="1" type="ORF">DFP72DRAFT_846361</name>
</gene>
<organism evidence="1 2">
    <name type="scientific">Ephemerocybe angulata</name>
    <dbReference type="NCBI Taxonomy" id="980116"/>
    <lineage>
        <taxon>Eukaryota</taxon>
        <taxon>Fungi</taxon>
        <taxon>Dikarya</taxon>
        <taxon>Basidiomycota</taxon>
        <taxon>Agaricomycotina</taxon>
        <taxon>Agaricomycetes</taxon>
        <taxon>Agaricomycetidae</taxon>
        <taxon>Agaricales</taxon>
        <taxon>Agaricineae</taxon>
        <taxon>Psathyrellaceae</taxon>
        <taxon>Ephemerocybe</taxon>
    </lineage>
</organism>
<dbReference type="AlphaFoldDB" id="A0A8H6I1F3"/>
<keyword evidence="2" id="KW-1185">Reference proteome</keyword>
<dbReference type="Proteomes" id="UP000521943">
    <property type="component" value="Unassembled WGS sequence"/>
</dbReference>
<evidence type="ECO:0000313" key="2">
    <source>
        <dbReference type="Proteomes" id="UP000521943"/>
    </source>
</evidence>